<dbReference type="EMBL" id="VTPC01000993">
    <property type="protein sequence ID" value="KAF2903572.1"/>
    <property type="molecule type" value="Genomic_DNA"/>
</dbReference>
<feature type="transmembrane region" description="Helical" evidence="10">
    <location>
        <begin position="160"/>
        <end position="185"/>
    </location>
</feature>
<organism evidence="11 12">
    <name type="scientific">Ignelater luminosus</name>
    <name type="common">Cucubano</name>
    <name type="synonym">Pyrophorus luminosus</name>
    <dbReference type="NCBI Taxonomy" id="2038154"/>
    <lineage>
        <taxon>Eukaryota</taxon>
        <taxon>Metazoa</taxon>
        <taxon>Ecdysozoa</taxon>
        <taxon>Arthropoda</taxon>
        <taxon>Hexapoda</taxon>
        <taxon>Insecta</taxon>
        <taxon>Pterygota</taxon>
        <taxon>Neoptera</taxon>
        <taxon>Endopterygota</taxon>
        <taxon>Coleoptera</taxon>
        <taxon>Polyphaga</taxon>
        <taxon>Elateriformia</taxon>
        <taxon>Elateroidea</taxon>
        <taxon>Elateridae</taxon>
        <taxon>Agrypninae</taxon>
        <taxon>Pyrophorini</taxon>
        <taxon>Ignelater</taxon>
    </lineage>
</organism>
<dbReference type="Proteomes" id="UP000801492">
    <property type="component" value="Unassembled WGS sequence"/>
</dbReference>
<dbReference type="GO" id="GO:0005549">
    <property type="term" value="F:odorant binding"/>
    <property type="evidence" value="ECO:0007669"/>
    <property type="project" value="InterPro"/>
</dbReference>
<protein>
    <submittedName>
        <fullName evidence="11">Uncharacterized protein</fullName>
    </submittedName>
</protein>
<proteinExistence type="predicted"/>
<comment type="caution">
    <text evidence="11">The sequence shown here is derived from an EMBL/GenBank/DDBJ whole genome shotgun (WGS) entry which is preliminary data.</text>
</comment>
<dbReference type="OrthoDB" id="6617147at2759"/>
<name>A0A8K0DHB1_IGNLU</name>
<keyword evidence="5" id="KW-0552">Olfaction</keyword>
<keyword evidence="8" id="KW-0675">Receptor</keyword>
<evidence type="ECO:0000256" key="1">
    <source>
        <dbReference type="ARBA" id="ARBA00004651"/>
    </source>
</evidence>
<keyword evidence="12" id="KW-1185">Reference proteome</keyword>
<dbReference type="InterPro" id="IPR004117">
    <property type="entry name" value="7tm6_olfct_rcpt"/>
</dbReference>
<dbReference type="AlphaFoldDB" id="A0A8K0DHB1"/>
<dbReference type="PANTHER" id="PTHR21137">
    <property type="entry name" value="ODORANT RECEPTOR"/>
    <property type="match status" value="1"/>
</dbReference>
<reference evidence="11" key="1">
    <citation type="submission" date="2019-08" db="EMBL/GenBank/DDBJ databases">
        <title>The genome of the North American firefly Photinus pyralis.</title>
        <authorList>
            <consortium name="Photinus pyralis genome working group"/>
            <person name="Fallon T.R."/>
            <person name="Sander Lower S.E."/>
            <person name="Weng J.-K."/>
        </authorList>
    </citation>
    <scope>NUCLEOTIDE SEQUENCE</scope>
    <source>
        <strain evidence="11">TRF0915ILg1</strain>
        <tissue evidence="11">Whole body</tissue>
    </source>
</reference>
<dbReference type="Pfam" id="PF02949">
    <property type="entry name" value="7tm_6"/>
    <property type="match status" value="1"/>
</dbReference>
<comment type="subcellular location">
    <subcellularLocation>
        <location evidence="1">Cell membrane</location>
        <topology evidence="1">Multi-pass membrane protein</topology>
    </subcellularLocation>
</comment>
<evidence type="ECO:0000256" key="10">
    <source>
        <dbReference type="SAM" id="Phobius"/>
    </source>
</evidence>
<evidence type="ECO:0000256" key="7">
    <source>
        <dbReference type="ARBA" id="ARBA00023136"/>
    </source>
</evidence>
<evidence type="ECO:0000256" key="4">
    <source>
        <dbReference type="ARBA" id="ARBA00022692"/>
    </source>
</evidence>
<evidence type="ECO:0000256" key="5">
    <source>
        <dbReference type="ARBA" id="ARBA00022725"/>
    </source>
</evidence>
<sequence>MVGIIICYSVSVAYTVIRRITSSNPQDWILAFGPITVLNVSYSPNYDILWMYQNICTFCIALNFCQIILILAAMLAFVSTQFKMLQNNFSRIIQNGYKMMMKDSQLYGESAHTQGDKIDVSQIGWKYLESELHSIVRYHLSIIEIVIDLEDIFSNAMLSVYLFTLAILCFEVYRAAMVSITIILYK</sequence>
<evidence type="ECO:0000256" key="3">
    <source>
        <dbReference type="ARBA" id="ARBA00022606"/>
    </source>
</evidence>
<dbReference type="GO" id="GO:0004984">
    <property type="term" value="F:olfactory receptor activity"/>
    <property type="evidence" value="ECO:0007669"/>
    <property type="project" value="InterPro"/>
</dbReference>
<keyword evidence="9" id="KW-0807">Transducer</keyword>
<evidence type="ECO:0000256" key="8">
    <source>
        <dbReference type="ARBA" id="ARBA00023170"/>
    </source>
</evidence>
<evidence type="ECO:0000256" key="6">
    <source>
        <dbReference type="ARBA" id="ARBA00022989"/>
    </source>
</evidence>
<feature type="transmembrane region" description="Helical" evidence="10">
    <location>
        <begin position="51"/>
        <end position="78"/>
    </location>
</feature>
<keyword evidence="3" id="KW-0716">Sensory transduction</keyword>
<keyword evidence="7 10" id="KW-0472">Membrane</keyword>
<dbReference type="PANTHER" id="PTHR21137:SF35">
    <property type="entry name" value="ODORANT RECEPTOR 19A-RELATED"/>
    <property type="match status" value="1"/>
</dbReference>
<dbReference type="GO" id="GO:0007165">
    <property type="term" value="P:signal transduction"/>
    <property type="evidence" value="ECO:0007669"/>
    <property type="project" value="UniProtKB-KW"/>
</dbReference>
<evidence type="ECO:0000256" key="2">
    <source>
        <dbReference type="ARBA" id="ARBA00022475"/>
    </source>
</evidence>
<keyword evidence="2" id="KW-1003">Cell membrane</keyword>
<dbReference type="GO" id="GO:0005886">
    <property type="term" value="C:plasma membrane"/>
    <property type="evidence" value="ECO:0007669"/>
    <property type="project" value="UniProtKB-SubCell"/>
</dbReference>
<accession>A0A8K0DHB1</accession>
<keyword evidence="4 10" id="KW-0812">Transmembrane</keyword>
<keyword evidence="6 10" id="KW-1133">Transmembrane helix</keyword>
<evidence type="ECO:0000313" key="11">
    <source>
        <dbReference type="EMBL" id="KAF2903572.1"/>
    </source>
</evidence>
<evidence type="ECO:0000313" key="12">
    <source>
        <dbReference type="Proteomes" id="UP000801492"/>
    </source>
</evidence>
<evidence type="ECO:0000256" key="9">
    <source>
        <dbReference type="ARBA" id="ARBA00023224"/>
    </source>
</evidence>
<gene>
    <name evidence="11" type="ORF">ILUMI_02613</name>
</gene>